<gene>
    <name evidence="2" type="ORF">HIR71_08685</name>
</gene>
<dbReference type="InterPro" id="IPR002611">
    <property type="entry name" value="IstB_ATP-bd"/>
</dbReference>
<name>A0A7Y0LY92_CELFI</name>
<evidence type="ECO:0000259" key="1">
    <source>
        <dbReference type="Pfam" id="PF01695"/>
    </source>
</evidence>
<accession>A0A7Y0LY92</accession>
<protein>
    <submittedName>
        <fullName evidence="2">ATP-binding protein</fullName>
    </submittedName>
</protein>
<feature type="domain" description="IstB-like ATP-binding" evidence="1">
    <location>
        <begin position="2"/>
        <end position="43"/>
    </location>
</feature>
<dbReference type="RefSeq" id="WP_169324659.1">
    <property type="nucleotide sequence ID" value="NZ_JABCJJ010000010.1"/>
</dbReference>
<evidence type="ECO:0000313" key="2">
    <source>
        <dbReference type="EMBL" id="NMR20290.1"/>
    </source>
</evidence>
<keyword evidence="2" id="KW-0067">ATP-binding</keyword>
<keyword evidence="2" id="KW-0547">Nucleotide-binding</keyword>
<reference evidence="2 3" key="1">
    <citation type="submission" date="2020-04" db="EMBL/GenBank/DDBJ databases">
        <title>Sequencing and Assembly of C. fimi.</title>
        <authorList>
            <person name="Ramsey A.R."/>
        </authorList>
    </citation>
    <scope>NUCLEOTIDE SEQUENCE [LARGE SCALE GENOMIC DNA]</scope>
    <source>
        <strain evidence="2 3">SB</strain>
    </source>
</reference>
<dbReference type="EMBL" id="JABCJJ010000010">
    <property type="protein sequence ID" value="NMR20290.1"/>
    <property type="molecule type" value="Genomic_DNA"/>
</dbReference>
<dbReference type="GO" id="GO:0005524">
    <property type="term" value="F:ATP binding"/>
    <property type="evidence" value="ECO:0007669"/>
    <property type="project" value="UniProtKB-KW"/>
</dbReference>
<dbReference type="Pfam" id="PF01695">
    <property type="entry name" value="IstB_IS21"/>
    <property type="match status" value="1"/>
</dbReference>
<evidence type="ECO:0000313" key="3">
    <source>
        <dbReference type="Proteomes" id="UP000562124"/>
    </source>
</evidence>
<dbReference type="Gene3D" id="3.40.50.300">
    <property type="entry name" value="P-loop containing nucleotide triphosphate hydrolases"/>
    <property type="match status" value="1"/>
</dbReference>
<comment type="caution">
    <text evidence="2">The sequence shown here is derived from an EMBL/GenBank/DDBJ whole genome shotgun (WGS) entry which is preliminary data.</text>
</comment>
<organism evidence="2 3">
    <name type="scientific">Cellulomonas fimi</name>
    <dbReference type="NCBI Taxonomy" id="1708"/>
    <lineage>
        <taxon>Bacteria</taxon>
        <taxon>Bacillati</taxon>
        <taxon>Actinomycetota</taxon>
        <taxon>Actinomycetes</taxon>
        <taxon>Micrococcales</taxon>
        <taxon>Cellulomonadaceae</taxon>
        <taxon>Cellulomonas</taxon>
    </lineage>
</organism>
<dbReference type="InterPro" id="IPR027417">
    <property type="entry name" value="P-loop_NTPase"/>
</dbReference>
<sequence>MPFGRWGEIFADDIVAAAMIDRLVHHAEVLTLTGESYRTRTRRDLLTTTPASTR</sequence>
<keyword evidence="3" id="KW-1185">Reference proteome</keyword>
<dbReference type="AlphaFoldDB" id="A0A7Y0LY92"/>
<proteinExistence type="predicted"/>
<dbReference type="Proteomes" id="UP000562124">
    <property type="component" value="Unassembled WGS sequence"/>
</dbReference>
<feature type="non-terminal residue" evidence="2">
    <location>
        <position position="1"/>
    </location>
</feature>